<reference evidence="2 3" key="1">
    <citation type="submission" date="2015-03" db="EMBL/GenBank/DDBJ databases">
        <title>Draft genome sequence of Luteibacter yeojuensis strain SU11.</title>
        <authorList>
            <person name="Sulaiman J."/>
            <person name="Priya K."/>
            <person name="Chan K.-G."/>
        </authorList>
    </citation>
    <scope>NUCLEOTIDE SEQUENCE [LARGE SCALE GENOMIC DNA]</scope>
    <source>
        <strain evidence="2 3">SU11</strain>
    </source>
</reference>
<dbReference type="Proteomes" id="UP000033651">
    <property type="component" value="Unassembled WGS sequence"/>
</dbReference>
<keyword evidence="1" id="KW-0732">Signal</keyword>
<dbReference type="PROSITE" id="PS51257">
    <property type="entry name" value="PROKAR_LIPOPROTEIN"/>
    <property type="match status" value="1"/>
</dbReference>
<dbReference type="PATRIC" id="fig|345309.4.peg.2598"/>
<evidence type="ECO:0000313" key="3">
    <source>
        <dbReference type="Proteomes" id="UP000033651"/>
    </source>
</evidence>
<dbReference type="OrthoDB" id="5955806at2"/>
<comment type="caution">
    <text evidence="2">The sequence shown here is derived from an EMBL/GenBank/DDBJ whole genome shotgun (WGS) entry which is preliminary data.</text>
</comment>
<dbReference type="RefSeq" id="WP_045830419.1">
    <property type="nucleotide sequence ID" value="NZ_JZRB01000032.1"/>
</dbReference>
<organism evidence="2 3">
    <name type="scientific">Luteibacter yeojuensis</name>
    <dbReference type="NCBI Taxonomy" id="345309"/>
    <lineage>
        <taxon>Bacteria</taxon>
        <taxon>Pseudomonadati</taxon>
        <taxon>Pseudomonadota</taxon>
        <taxon>Gammaproteobacteria</taxon>
        <taxon>Lysobacterales</taxon>
        <taxon>Rhodanobacteraceae</taxon>
        <taxon>Luteibacter</taxon>
    </lineage>
</organism>
<keyword evidence="3" id="KW-1185">Reference proteome</keyword>
<protein>
    <recommendedName>
        <fullName evidence="4">Outer membrane protein assembly factor BamE</fullName>
    </recommendedName>
</protein>
<dbReference type="EMBL" id="JZRB01000032">
    <property type="protein sequence ID" value="KJV30412.1"/>
    <property type="molecule type" value="Genomic_DNA"/>
</dbReference>
<evidence type="ECO:0000256" key="1">
    <source>
        <dbReference type="SAM" id="SignalP"/>
    </source>
</evidence>
<sequence length="104" mass="11384">MKRLIIVAFAAAGLAGCAGMATRVSRLEVGMGRDEVFDRLGPPDSDRSIIGYEVVSWLDRRPGRFSFSHKDYTVVLKDGKVTQFGPGLIRRDGKTSLQIETGDP</sequence>
<proteinExistence type="predicted"/>
<accession>A0A0F3KHD5</accession>
<gene>
    <name evidence="2" type="ORF">VI08_14970</name>
</gene>
<name>A0A0F3KHD5_9GAMM</name>
<evidence type="ECO:0000313" key="2">
    <source>
        <dbReference type="EMBL" id="KJV30412.1"/>
    </source>
</evidence>
<feature type="signal peptide" evidence="1">
    <location>
        <begin position="1"/>
        <end position="20"/>
    </location>
</feature>
<evidence type="ECO:0008006" key="4">
    <source>
        <dbReference type="Google" id="ProtNLM"/>
    </source>
</evidence>
<feature type="chain" id="PRO_5002462867" description="Outer membrane protein assembly factor BamE" evidence="1">
    <location>
        <begin position="21"/>
        <end position="104"/>
    </location>
</feature>
<dbReference type="AlphaFoldDB" id="A0A0F3KHD5"/>